<keyword evidence="2" id="KW-0964">Secreted</keyword>
<dbReference type="EMBL" id="CYSE01000002">
    <property type="protein sequence ID" value="CUH76669.1"/>
    <property type="molecule type" value="Genomic_DNA"/>
</dbReference>
<protein>
    <submittedName>
        <fullName evidence="3">Hemolysin, chromosomal</fullName>
    </submittedName>
</protein>
<keyword evidence="4" id="KW-1185">Reference proteome</keyword>
<dbReference type="RefSeq" id="WP_058246595.1">
    <property type="nucleotide sequence ID" value="NZ_CYSE01000002.1"/>
</dbReference>
<gene>
    <name evidence="3" type="primary">hlyA_4</name>
    <name evidence="3" type="ORF">TRN7648_01057</name>
</gene>
<organism evidence="3 4">
    <name type="scientific">Tropicibacter naphthalenivorans</name>
    <dbReference type="NCBI Taxonomy" id="441103"/>
    <lineage>
        <taxon>Bacteria</taxon>
        <taxon>Pseudomonadati</taxon>
        <taxon>Pseudomonadota</taxon>
        <taxon>Alphaproteobacteria</taxon>
        <taxon>Rhodobacterales</taxon>
        <taxon>Roseobacteraceae</taxon>
        <taxon>Tropicibacter</taxon>
    </lineage>
</organism>
<accession>A0A0P1GMX4</accession>
<dbReference type="Proteomes" id="UP000054935">
    <property type="component" value="Unassembled WGS sequence"/>
</dbReference>
<dbReference type="InterPro" id="IPR001343">
    <property type="entry name" value="Hemolysn_Ca-bd"/>
</dbReference>
<dbReference type="AlphaFoldDB" id="A0A0P1GMX4"/>
<dbReference type="OrthoDB" id="9342475at2"/>
<evidence type="ECO:0000313" key="3">
    <source>
        <dbReference type="EMBL" id="CUH76669.1"/>
    </source>
</evidence>
<dbReference type="InterPro" id="IPR050557">
    <property type="entry name" value="RTX_toxin/Mannuronan_C5-epim"/>
</dbReference>
<dbReference type="PROSITE" id="PS00330">
    <property type="entry name" value="HEMOLYSIN_CALCIUM"/>
    <property type="match status" value="2"/>
</dbReference>
<dbReference type="SUPFAM" id="SSF51120">
    <property type="entry name" value="beta-Roll"/>
    <property type="match status" value="2"/>
</dbReference>
<dbReference type="PANTHER" id="PTHR38340:SF1">
    <property type="entry name" value="S-LAYER PROTEIN"/>
    <property type="match status" value="1"/>
</dbReference>
<name>A0A0P1GMX4_9RHOB</name>
<evidence type="ECO:0000313" key="4">
    <source>
        <dbReference type="Proteomes" id="UP000054935"/>
    </source>
</evidence>
<dbReference type="GO" id="GO:0005509">
    <property type="term" value="F:calcium ion binding"/>
    <property type="evidence" value="ECO:0007669"/>
    <property type="project" value="InterPro"/>
</dbReference>
<dbReference type="PANTHER" id="PTHR38340">
    <property type="entry name" value="S-LAYER PROTEIN"/>
    <property type="match status" value="1"/>
</dbReference>
<dbReference type="InterPro" id="IPR018511">
    <property type="entry name" value="Hemolysin-typ_Ca-bd_CS"/>
</dbReference>
<dbReference type="PRINTS" id="PR00313">
    <property type="entry name" value="CABNDNGRPT"/>
</dbReference>
<evidence type="ECO:0000256" key="1">
    <source>
        <dbReference type="ARBA" id="ARBA00004613"/>
    </source>
</evidence>
<dbReference type="InterPro" id="IPR011049">
    <property type="entry name" value="Serralysin-like_metalloprot_C"/>
</dbReference>
<proteinExistence type="predicted"/>
<dbReference type="STRING" id="441103.TRN7648_01057"/>
<dbReference type="GO" id="GO:0005576">
    <property type="term" value="C:extracellular region"/>
    <property type="evidence" value="ECO:0007669"/>
    <property type="project" value="UniProtKB-SubCell"/>
</dbReference>
<evidence type="ECO:0000256" key="2">
    <source>
        <dbReference type="ARBA" id="ARBA00022525"/>
    </source>
</evidence>
<comment type="subcellular location">
    <subcellularLocation>
        <location evidence="1">Secreted</location>
    </subcellularLocation>
</comment>
<dbReference type="Pfam" id="PF00353">
    <property type="entry name" value="HemolysinCabind"/>
    <property type="match status" value="4"/>
</dbReference>
<reference evidence="3 4" key="1">
    <citation type="submission" date="2015-09" db="EMBL/GenBank/DDBJ databases">
        <authorList>
            <consortium name="Swine Surveillance"/>
        </authorList>
    </citation>
    <scope>NUCLEOTIDE SEQUENCE [LARGE SCALE GENOMIC DNA]</scope>
    <source>
        <strain evidence="3 4">CECT 7648</strain>
    </source>
</reference>
<dbReference type="Gene3D" id="2.150.10.10">
    <property type="entry name" value="Serralysin-like metalloprotease, C-terminal"/>
    <property type="match status" value="2"/>
</dbReference>
<sequence>MAYRLITNNQTVPILLYTDDTLVQPDGRYYSSGFDTFNSPAALGDLHLMLLGQSLAQDTVLDVTSSTATSIRVDVGTTGQLMTGSAAFLLTSMAVDEFHLDNQGSISAGSLGAVYYVKGDAFISNSGVISAQGGTLGVIALGTHATGNTYSERAYVTNSGTIRQSDLSSGAYAITVQDGLIMQVSNSGLIDGGDTAISGETTLARVLNSGQIVGQVRFENTLDNQTLTQLAVVDNSGQMDTFSTQDVENIFLRNSGEMDAATLQTVTNASVTNTGTISGRVYVSPLGEDITTGTEINFANHGLIATAMDSGKMVDLSAEEIFFINSGEIGGAVDLGVYKSEFSTVVAHNSGTIIGGPSETALTVQAGDDARVTNSGVILGGVEFASASFLFGSASFVNSGEVTNVGGNALFITDLYQDARVFNAGLISGEVLIDADRAELLNAGIIDGDVTLSYSSDSYRATGDGAVTGTVFGRFGDDTLVGGALDDRFDGGAQNDLLNMQGGNDLGMGGDGSDSLYGGDGNDTLTGDAGLDTLFGGNGDDNLAGGADSDRLAGNNGADVVNGGAGNDSIFGGNDDDTLMGGDGDDRLFGGSGVNEFDGGLGRDIFYTQSGEDIIVFRSAADSATGAQRDVVYGFDLGQDSIDLAAAAPGVLTFLGTSAFTGTAREVRLVEYASGSTVMQVDTDANGTSDLELMIYQVQGLTENDFVL</sequence>